<dbReference type="InterPro" id="IPR029044">
    <property type="entry name" value="Nucleotide-diphossugar_trans"/>
</dbReference>
<feature type="domain" description="Glycosyltransferase 2-like" evidence="4">
    <location>
        <begin position="5"/>
        <end position="137"/>
    </location>
</feature>
<evidence type="ECO:0000256" key="3">
    <source>
        <dbReference type="ARBA" id="ARBA00022679"/>
    </source>
</evidence>
<gene>
    <name evidence="5" type="ORF">QP027_00795</name>
</gene>
<sequence length="271" mass="29991">MTTLSVLLTTYHGTDVDALTMALDSLLHQTRPADHIVIVEDGPLSPAVAEAVQQFVDKHAEARRVVLAANQGSGPASQAGLTTIDSDFIARLDSDDVAAPERFAKQLAYFEAHPQVAVLGTAVVEFQETPGDADRVRALPESPHALRSYVKINSPINNPSVMMRTQAIKDVGGYRDVHHMEDYDLYARLISGGYLLANLPEPLTFFRVTPEQFQRRTGKEMFAAEKQMQENLVSYGLVTRPRAMMNLIIRTLYRSLPTGVLTRVYGALFHK</sequence>
<protein>
    <submittedName>
        <fullName evidence="5">Glycosyltransferase</fullName>
        <ecNumber evidence="5">2.4.-.-</ecNumber>
    </submittedName>
</protein>
<reference evidence="5 6" key="1">
    <citation type="submission" date="2023-05" db="EMBL/GenBank/DDBJ databases">
        <title>Corynebacterium suedekumii sp. nov. and Corynebacterium breve sp. nov. isolated from raw cow's milk.</title>
        <authorList>
            <person name="Baer M.K."/>
            <person name="Mehl L."/>
            <person name="Hellmuth R."/>
            <person name="Marke G."/>
            <person name="Lipski A."/>
        </authorList>
    </citation>
    <scope>NUCLEOTIDE SEQUENCE [LARGE SCALE GENOMIC DNA]</scope>
    <source>
        <strain evidence="5 6">R4</strain>
    </source>
</reference>
<dbReference type="Proteomes" id="UP001225598">
    <property type="component" value="Chromosome"/>
</dbReference>
<dbReference type="PANTHER" id="PTHR43685">
    <property type="entry name" value="GLYCOSYLTRANSFERASE"/>
    <property type="match status" value="1"/>
</dbReference>
<keyword evidence="2 5" id="KW-0328">Glycosyltransferase</keyword>
<evidence type="ECO:0000256" key="1">
    <source>
        <dbReference type="ARBA" id="ARBA00006739"/>
    </source>
</evidence>
<dbReference type="GO" id="GO:0016757">
    <property type="term" value="F:glycosyltransferase activity"/>
    <property type="evidence" value="ECO:0007669"/>
    <property type="project" value="UniProtKB-KW"/>
</dbReference>
<dbReference type="Pfam" id="PF00535">
    <property type="entry name" value="Glycos_transf_2"/>
    <property type="match status" value="1"/>
</dbReference>
<evidence type="ECO:0000313" key="5">
    <source>
        <dbReference type="EMBL" id="WIM67971.1"/>
    </source>
</evidence>
<name>A0ABY8VG75_9CORY</name>
<organism evidence="5 6">
    <name type="scientific">Corynebacterium breve</name>
    <dbReference type="NCBI Taxonomy" id="3049799"/>
    <lineage>
        <taxon>Bacteria</taxon>
        <taxon>Bacillati</taxon>
        <taxon>Actinomycetota</taxon>
        <taxon>Actinomycetes</taxon>
        <taxon>Mycobacteriales</taxon>
        <taxon>Corynebacteriaceae</taxon>
        <taxon>Corynebacterium</taxon>
    </lineage>
</organism>
<dbReference type="EC" id="2.4.-.-" evidence="5"/>
<dbReference type="RefSeq" id="WP_284825295.1">
    <property type="nucleotide sequence ID" value="NZ_CP126969.1"/>
</dbReference>
<keyword evidence="6" id="KW-1185">Reference proteome</keyword>
<dbReference type="InterPro" id="IPR001173">
    <property type="entry name" value="Glyco_trans_2-like"/>
</dbReference>
<dbReference type="Gene3D" id="3.90.550.10">
    <property type="entry name" value="Spore Coat Polysaccharide Biosynthesis Protein SpsA, Chain A"/>
    <property type="match status" value="1"/>
</dbReference>
<evidence type="ECO:0000259" key="4">
    <source>
        <dbReference type="Pfam" id="PF00535"/>
    </source>
</evidence>
<dbReference type="EMBL" id="CP126969">
    <property type="protein sequence ID" value="WIM67971.1"/>
    <property type="molecule type" value="Genomic_DNA"/>
</dbReference>
<evidence type="ECO:0000256" key="2">
    <source>
        <dbReference type="ARBA" id="ARBA00022676"/>
    </source>
</evidence>
<accession>A0ABY8VG75</accession>
<proteinExistence type="inferred from homology"/>
<dbReference type="PANTHER" id="PTHR43685:SF5">
    <property type="entry name" value="GLYCOSYLTRANSFERASE EPSE-RELATED"/>
    <property type="match status" value="1"/>
</dbReference>
<evidence type="ECO:0000313" key="6">
    <source>
        <dbReference type="Proteomes" id="UP001225598"/>
    </source>
</evidence>
<comment type="similarity">
    <text evidence="1">Belongs to the glycosyltransferase 2 family.</text>
</comment>
<dbReference type="SUPFAM" id="SSF53448">
    <property type="entry name" value="Nucleotide-diphospho-sugar transferases"/>
    <property type="match status" value="1"/>
</dbReference>
<dbReference type="InterPro" id="IPR050834">
    <property type="entry name" value="Glycosyltransf_2"/>
</dbReference>
<keyword evidence="3 5" id="KW-0808">Transferase</keyword>